<sequence>MRYRFYLVLFFALSHLKVSAQETTKVTRKLTNTITENFLVLNNGNTRHGMYQALYKKKIAIASGAYNNGKRVGLWQFYNNRGTVVQSYNFDKQQFVFEAPEDSTSNIHYFIDRTFDTIQVANAKADKPLRIGGCYYGYMPYVSLFRIPKRYTRADYDFSKIKVVVELLVSQGGRLADYTVHLVYQPTNELMEDIRMNLKLPNPDDLIFTPATYNGEPVACRIMIECTLNDNGTIDFLK</sequence>
<protein>
    <submittedName>
        <fullName evidence="2">Uncharacterized protein</fullName>
    </submittedName>
</protein>
<dbReference type="Proteomes" id="UP000264217">
    <property type="component" value="Unassembled WGS sequence"/>
</dbReference>
<organism evidence="2 3">
    <name type="scientific">Mucilaginibacter conchicola</name>
    <dbReference type="NCBI Taxonomy" id="2303333"/>
    <lineage>
        <taxon>Bacteria</taxon>
        <taxon>Pseudomonadati</taxon>
        <taxon>Bacteroidota</taxon>
        <taxon>Sphingobacteriia</taxon>
        <taxon>Sphingobacteriales</taxon>
        <taxon>Sphingobacteriaceae</taxon>
        <taxon>Mucilaginibacter</taxon>
    </lineage>
</organism>
<feature type="signal peptide" evidence="1">
    <location>
        <begin position="1"/>
        <end position="20"/>
    </location>
</feature>
<comment type="caution">
    <text evidence="2">The sequence shown here is derived from an EMBL/GenBank/DDBJ whole genome shotgun (WGS) entry which is preliminary data.</text>
</comment>
<keyword evidence="1" id="KW-0732">Signal</keyword>
<gene>
    <name evidence="2" type="ORF">D0C36_04055</name>
</gene>
<evidence type="ECO:0000256" key="1">
    <source>
        <dbReference type="SAM" id="SignalP"/>
    </source>
</evidence>
<evidence type="ECO:0000313" key="3">
    <source>
        <dbReference type="Proteomes" id="UP000264217"/>
    </source>
</evidence>
<keyword evidence="3" id="KW-1185">Reference proteome</keyword>
<reference evidence="2 3" key="1">
    <citation type="submission" date="2018-08" db="EMBL/GenBank/DDBJ databases">
        <title>Mucilaginibacter sp. MYSH2.</title>
        <authorList>
            <person name="Seo T."/>
        </authorList>
    </citation>
    <scope>NUCLEOTIDE SEQUENCE [LARGE SCALE GENOMIC DNA]</scope>
    <source>
        <strain evidence="2 3">MYSH2</strain>
    </source>
</reference>
<dbReference type="AlphaFoldDB" id="A0A372NXX2"/>
<name>A0A372NXX2_9SPHI</name>
<dbReference type="EMBL" id="QWDC01000001">
    <property type="protein sequence ID" value="RFZ94721.1"/>
    <property type="molecule type" value="Genomic_DNA"/>
</dbReference>
<dbReference type="SUPFAM" id="SSF82185">
    <property type="entry name" value="Histone H3 K4-specific methyltransferase SET7/9 N-terminal domain"/>
    <property type="match status" value="1"/>
</dbReference>
<proteinExistence type="predicted"/>
<evidence type="ECO:0000313" key="2">
    <source>
        <dbReference type="EMBL" id="RFZ94721.1"/>
    </source>
</evidence>
<dbReference type="RefSeq" id="WP_117390282.1">
    <property type="nucleotide sequence ID" value="NZ_QWDC01000001.1"/>
</dbReference>
<accession>A0A372NXX2</accession>
<feature type="chain" id="PRO_5017010152" evidence="1">
    <location>
        <begin position="21"/>
        <end position="238"/>
    </location>
</feature>
<dbReference type="OrthoDB" id="797627at2"/>